<dbReference type="AlphaFoldDB" id="A0A0G0TU73"/>
<dbReference type="PANTHER" id="PTHR10434:SF11">
    <property type="entry name" value="1-ACYL-SN-GLYCEROL-3-PHOSPHATE ACYLTRANSFERASE"/>
    <property type="match status" value="1"/>
</dbReference>
<feature type="domain" description="Phospholipid/glycerol acyltransferase" evidence="3">
    <location>
        <begin position="33"/>
        <end position="155"/>
    </location>
</feature>
<dbReference type="InterPro" id="IPR002123">
    <property type="entry name" value="Plipid/glycerol_acylTrfase"/>
</dbReference>
<keyword evidence="1 4" id="KW-0808">Transferase</keyword>
<protein>
    <submittedName>
        <fullName evidence="4">Acyltransferase family protein</fullName>
    </submittedName>
</protein>
<accession>A0A0G0TU73</accession>
<keyword evidence="2 4" id="KW-0012">Acyltransferase</keyword>
<dbReference type="SMART" id="SM00563">
    <property type="entry name" value="PlsC"/>
    <property type="match status" value="1"/>
</dbReference>
<gene>
    <name evidence="4" type="ORF">UU24_C0039G0004</name>
</gene>
<dbReference type="EMBL" id="LBZW01000039">
    <property type="protein sequence ID" value="KKR78391.1"/>
    <property type="molecule type" value="Genomic_DNA"/>
</dbReference>
<evidence type="ECO:0000259" key="3">
    <source>
        <dbReference type="SMART" id="SM00563"/>
    </source>
</evidence>
<name>A0A0G0TU73_9BACT</name>
<organism evidence="4 5">
    <name type="scientific">Candidatus Nomurabacteria bacterium GW2011_GWA2_40_9</name>
    <dbReference type="NCBI Taxonomy" id="1618734"/>
    <lineage>
        <taxon>Bacteria</taxon>
        <taxon>Candidatus Nomuraibacteriota</taxon>
    </lineage>
</organism>
<dbReference type="SUPFAM" id="SSF69593">
    <property type="entry name" value="Glycerol-3-phosphate (1)-acyltransferase"/>
    <property type="match status" value="1"/>
</dbReference>
<proteinExistence type="predicted"/>
<evidence type="ECO:0000256" key="2">
    <source>
        <dbReference type="ARBA" id="ARBA00023315"/>
    </source>
</evidence>
<evidence type="ECO:0000256" key="1">
    <source>
        <dbReference type="ARBA" id="ARBA00022679"/>
    </source>
</evidence>
<comment type="caution">
    <text evidence="4">The sequence shown here is derived from an EMBL/GenBank/DDBJ whole genome shotgun (WGS) entry which is preliminary data.</text>
</comment>
<dbReference type="GO" id="GO:0006654">
    <property type="term" value="P:phosphatidic acid biosynthetic process"/>
    <property type="evidence" value="ECO:0007669"/>
    <property type="project" value="TreeGrafter"/>
</dbReference>
<dbReference type="PANTHER" id="PTHR10434">
    <property type="entry name" value="1-ACYL-SN-GLYCEROL-3-PHOSPHATE ACYLTRANSFERASE"/>
    <property type="match status" value="1"/>
</dbReference>
<evidence type="ECO:0000313" key="5">
    <source>
        <dbReference type="Proteomes" id="UP000034749"/>
    </source>
</evidence>
<dbReference type="CDD" id="cd07989">
    <property type="entry name" value="LPLAT_AGPAT-like"/>
    <property type="match status" value="1"/>
</dbReference>
<dbReference type="GO" id="GO:0003841">
    <property type="term" value="F:1-acylglycerol-3-phosphate O-acyltransferase activity"/>
    <property type="evidence" value="ECO:0007669"/>
    <property type="project" value="TreeGrafter"/>
</dbReference>
<sequence length="215" mass="24713">MAYPISKLIVPPIFRLWLRKVNGLENIPRDGPFIMAANHTSYYETLLLPCIIIKVLNKKMHAWVNERYWNSPVAKFFLDLWKCIPVYLGKEKNLKEKNNAAFQSALVYLKNGEIMMIFPEGRRSTDGKLQKSYPGAAKLALLSKVPVLPIGVIGSGKVLPKGKIFPRFARCEVIIGKPIYFKKYYNKKINDRVLESATRDIMKQIGKMIGQKYNY</sequence>
<dbReference type="Pfam" id="PF01553">
    <property type="entry name" value="Acyltransferase"/>
    <property type="match status" value="1"/>
</dbReference>
<reference evidence="4 5" key="1">
    <citation type="journal article" date="2015" name="Nature">
        <title>rRNA introns, odd ribosomes, and small enigmatic genomes across a large radiation of phyla.</title>
        <authorList>
            <person name="Brown C.T."/>
            <person name="Hug L.A."/>
            <person name="Thomas B.C."/>
            <person name="Sharon I."/>
            <person name="Castelle C.J."/>
            <person name="Singh A."/>
            <person name="Wilkins M.J."/>
            <person name="Williams K.H."/>
            <person name="Banfield J.F."/>
        </authorList>
    </citation>
    <scope>NUCLEOTIDE SEQUENCE [LARGE SCALE GENOMIC DNA]</scope>
</reference>
<dbReference type="Proteomes" id="UP000034749">
    <property type="component" value="Unassembled WGS sequence"/>
</dbReference>
<evidence type="ECO:0000313" key="4">
    <source>
        <dbReference type="EMBL" id="KKR78391.1"/>
    </source>
</evidence>